<protein>
    <submittedName>
        <fullName evidence="2">MarR family transcriptional regulator</fullName>
    </submittedName>
</protein>
<sequence>MSTVDRAPASTRLAQDLRRSVMRLGRRLRQMHEENLGLTANQLSLLGVLVKLGPSTVGDLAEVEKVQPPAITRTVKALESLGLAERTADPEDGRRSVVATTERGRGIVLADRRRRDRWLVKRLAELSPEERRVLAEAAPVLLKLADA</sequence>
<dbReference type="RefSeq" id="WP_114125617.1">
    <property type="nucleotide sequence ID" value="NZ_QOUI01000002.1"/>
</dbReference>
<dbReference type="InterPro" id="IPR052526">
    <property type="entry name" value="HTH-type_Bedaq_tolerance"/>
</dbReference>
<accession>A0A367YYR7</accession>
<dbReference type="Gene3D" id="1.10.10.10">
    <property type="entry name" value="Winged helix-like DNA-binding domain superfamily/Winged helix DNA-binding domain"/>
    <property type="match status" value="1"/>
</dbReference>
<dbReference type="SMART" id="SM00347">
    <property type="entry name" value="HTH_MARR"/>
    <property type="match status" value="1"/>
</dbReference>
<comment type="caution">
    <text evidence="2">The sequence shown here is derived from an EMBL/GenBank/DDBJ whole genome shotgun (WGS) entry which is preliminary data.</text>
</comment>
<dbReference type="PANTHER" id="PTHR39515">
    <property type="entry name" value="CONSERVED PROTEIN"/>
    <property type="match status" value="1"/>
</dbReference>
<evidence type="ECO:0000313" key="2">
    <source>
        <dbReference type="EMBL" id="RCK70847.1"/>
    </source>
</evidence>
<evidence type="ECO:0000259" key="1">
    <source>
        <dbReference type="PROSITE" id="PS50995"/>
    </source>
</evidence>
<dbReference type="GO" id="GO:0003700">
    <property type="term" value="F:DNA-binding transcription factor activity"/>
    <property type="evidence" value="ECO:0007669"/>
    <property type="project" value="InterPro"/>
</dbReference>
<dbReference type="InterPro" id="IPR036388">
    <property type="entry name" value="WH-like_DNA-bd_sf"/>
</dbReference>
<feature type="domain" description="HTH marR-type" evidence="1">
    <location>
        <begin position="10"/>
        <end position="143"/>
    </location>
</feature>
<name>A0A367YYR7_9ACTN</name>
<dbReference type="Pfam" id="PF12802">
    <property type="entry name" value="MarR_2"/>
    <property type="match status" value="1"/>
</dbReference>
<dbReference type="PROSITE" id="PS50995">
    <property type="entry name" value="HTH_MARR_2"/>
    <property type="match status" value="1"/>
</dbReference>
<organism evidence="2 3">
    <name type="scientific">Desertihabitans brevis</name>
    <dbReference type="NCBI Taxonomy" id="2268447"/>
    <lineage>
        <taxon>Bacteria</taxon>
        <taxon>Bacillati</taxon>
        <taxon>Actinomycetota</taxon>
        <taxon>Actinomycetes</taxon>
        <taxon>Propionibacteriales</taxon>
        <taxon>Propionibacteriaceae</taxon>
        <taxon>Desertihabitans</taxon>
    </lineage>
</organism>
<dbReference type="InterPro" id="IPR036390">
    <property type="entry name" value="WH_DNA-bd_sf"/>
</dbReference>
<evidence type="ECO:0000313" key="3">
    <source>
        <dbReference type="Proteomes" id="UP000252770"/>
    </source>
</evidence>
<dbReference type="AlphaFoldDB" id="A0A367YYR7"/>
<dbReference type="Proteomes" id="UP000252770">
    <property type="component" value="Unassembled WGS sequence"/>
</dbReference>
<dbReference type="PANTHER" id="PTHR39515:SF2">
    <property type="entry name" value="HTH-TYPE TRANSCRIPTIONAL REGULATOR RV0880"/>
    <property type="match status" value="1"/>
</dbReference>
<reference evidence="2 3" key="1">
    <citation type="submission" date="2018-07" db="EMBL/GenBank/DDBJ databases">
        <title>Desertimonas flava gen. nov. sp. nov.</title>
        <authorList>
            <person name="Liu S."/>
        </authorList>
    </citation>
    <scope>NUCLEOTIDE SEQUENCE [LARGE SCALE GENOMIC DNA]</scope>
    <source>
        <strain evidence="2 3">16Sb5-5</strain>
    </source>
</reference>
<dbReference type="SUPFAM" id="SSF46785">
    <property type="entry name" value="Winged helix' DNA-binding domain"/>
    <property type="match status" value="1"/>
</dbReference>
<dbReference type="InterPro" id="IPR000835">
    <property type="entry name" value="HTH_MarR-typ"/>
</dbReference>
<proteinExistence type="predicted"/>
<dbReference type="EMBL" id="QOUI01000002">
    <property type="protein sequence ID" value="RCK70847.1"/>
    <property type="molecule type" value="Genomic_DNA"/>
</dbReference>
<keyword evidence="3" id="KW-1185">Reference proteome</keyword>
<gene>
    <name evidence="2" type="ORF">DT076_05535</name>
</gene>